<evidence type="ECO:0000313" key="1">
    <source>
        <dbReference type="EMBL" id="KAJ8634531.1"/>
    </source>
</evidence>
<evidence type="ECO:0000313" key="2">
    <source>
        <dbReference type="Proteomes" id="UP001234297"/>
    </source>
</evidence>
<dbReference type="EMBL" id="CM056811">
    <property type="protein sequence ID" value="KAJ8634531.1"/>
    <property type="molecule type" value="Genomic_DNA"/>
</dbReference>
<protein>
    <submittedName>
        <fullName evidence="1">Uncharacterized protein</fullName>
    </submittedName>
</protein>
<sequence>MRFFSSVALTVLLMHFFQVANAVVIAWHLGATLLVPDIRGSNLSEKWVRVSSAYRAPPDPPLLIVRRQSCYLSSSPSKKVFVMPKEKGDCYFHSNIVRKE</sequence>
<dbReference type="Proteomes" id="UP001234297">
    <property type="component" value="Chromosome 3"/>
</dbReference>
<organism evidence="1 2">
    <name type="scientific">Persea americana</name>
    <name type="common">Avocado</name>
    <dbReference type="NCBI Taxonomy" id="3435"/>
    <lineage>
        <taxon>Eukaryota</taxon>
        <taxon>Viridiplantae</taxon>
        <taxon>Streptophyta</taxon>
        <taxon>Embryophyta</taxon>
        <taxon>Tracheophyta</taxon>
        <taxon>Spermatophyta</taxon>
        <taxon>Magnoliopsida</taxon>
        <taxon>Magnoliidae</taxon>
        <taxon>Laurales</taxon>
        <taxon>Lauraceae</taxon>
        <taxon>Persea</taxon>
    </lineage>
</organism>
<proteinExistence type="predicted"/>
<keyword evidence="2" id="KW-1185">Reference proteome</keyword>
<comment type="caution">
    <text evidence="1">The sequence shown here is derived from an EMBL/GenBank/DDBJ whole genome shotgun (WGS) entry which is preliminary data.</text>
</comment>
<accession>A0ACC2LMA5</accession>
<name>A0ACC2LMA5_PERAE</name>
<gene>
    <name evidence="1" type="ORF">MRB53_008798</name>
</gene>
<reference evidence="1 2" key="1">
    <citation type="journal article" date="2022" name="Hortic Res">
        <title>A haplotype resolved chromosomal level avocado genome allows analysis of novel avocado genes.</title>
        <authorList>
            <person name="Nath O."/>
            <person name="Fletcher S.J."/>
            <person name="Hayward A."/>
            <person name="Shaw L.M."/>
            <person name="Masouleh A.K."/>
            <person name="Furtado A."/>
            <person name="Henry R.J."/>
            <person name="Mitter N."/>
        </authorList>
    </citation>
    <scope>NUCLEOTIDE SEQUENCE [LARGE SCALE GENOMIC DNA]</scope>
    <source>
        <strain evidence="2">cv. Hass</strain>
    </source>
</reference>